<name>A0A4R9J8B2_9LEPT</name>
<organism evidence="2 3">
    <name type="scientific">Leptospira koniambonensis</name>
    <dbReference type="NCBI Taxonomy" id="2484950"/>
    <lineage>
        <taxon>Bacteria</taxon>
        <taxon>Pseudomonadati</taxon>
        <taxon>Spirochaetota</taxon>
        <taxon>Spirochaetia</taxon>
        <taxon>Leptospirales</taxon>
        <taxon>Leptospiraceae</taxon>
        <taxon>Leptospira</taxon>
    </lineage>
</organism>
<evidence type="ECO:0000259" key="1">
    <source>
        <dbReference type="Pfam" id="PF06114"/>
    </source>
</evidence>
<dbReference type="OrthoDB" id="9816277at2"/>
<proteinExistence type="predicted"/>
<dbReference type="PANTHER" id="PTHR43236">
    <property type="entry name" value="ANTITOXIN HIGA1"/>
    <property type="match status" value="1"/>
</dbReference>
<sequence>MDARKRQTIQELADFLRSLLKLQSPIDLKALIASFGGEYKEEDLPPHFDGKIEKKDNSFLITVNSGKPDLRKNFTIAHEIGHLFIHMGYILNPDLWSRVDNYEDSVYYRSGYTEEELEANQFAAALLMPEEEFLREVRKNTHAGACSISPISEYFKVSDEAVVTRGKWLGVFSWE</sequence>
<evidence type="ECO:0000313" key="2">
    <source>
        <dbReference type="EMBL" id="TGL34102.1"/>
    </source>
</evidence>
<protein>
    <submittedName>
        <fullName evidence="2">ImmA/IrrE family metallo-endopeptidase</fullName>
    </submittedName>
</protein>
<dbReference type="Proteomes" id="UP000297871">
    <property type="component" value="Unassembled WGS sequence"/>
</dbReference>
<feature type="domain" description="IrrE N-terminal-like" evidence="1">
    <location>
        <begin position="60"/>
        <end position="165"/>
    </location>
</feature>
<reference evidence="2" key="1">
    <citation type="journal article" date="2019" name="PLoS Negl. Trop. Dis.">
        <title>Revisiting the worldwide diversity of Leptospira species in the environment.</title>
        <authorList>
            <person name="Vincent A.T."/>
            <person name="Schiettekatte O."/>
            <person name="Bourhy P."/>
            <person name="Veyrier F.J."/>
            <person name="Picardeau M."/>
        </authorList>
    </citation>
    <scope>NUCLEOTIDE SEQUENCE [LARGE SCALE GENOMIC DNA]</scope>
    <source>
        <strain evidence="2">201800265</strain>
    </source>
</reference>
<gene>
    <name evidence="2" type="ORF">EHQ52_06145</name>
</gene>
<keyword evidence="3" id="KW-1185">Reference proteome</keyword>
<accession>A0A4R9J8B2</accession>
<dbReference type="AlphaFoldDB" id="A0A4R9J8B2"/>
<dbReference type="Pfam" id="PF06114">
    <property type="entry name" value="Peptidase_M78"/>
    <property type="match status" value="1"/>
</dbReference>
<evidence type="ECO:0000313" key="3">
    <source>
        <dbReference type="Proteomes" id="UP000297871"/>
    </source>
</evidence>
<dbReference type="InterPro" id="IPR052345">
    <property type="entry name" value="Rad_response_metalloprotease"/>
</dbReference>
<dbReference type="EMBL" id="RQFY01000004">
    <property type="protein sequence ID" value="TGL34102.1"/>
    <property type="molecule type" value="Genomic_DNA"/>
</dbReference>
<dbReference type="InterPro" id="IPR010359">
    <property type="entry name" value="IrrE_HExxH"/>
</dbReference>
<dbReference type="Gene3D" id="1.10.10.2910">
    <property type="match status" value="1"/>
</dbReference>
<dbReference type="PANTHER" id="PTHR43236:SF1">
    <property type="entry name" value="BLL7220 PROTEIN"/>
    <property type="match status" value="1"/>
</dbReference>
<dbReference type="RefSeq" id="WP_135614364.1">
    <property type="nucleotide sequence ID" value="NZ_JBNURZ010000002.1"/>
</dbReference>
<comment type="caution">
    <text evidence="2">The sequence shown here is derived from an EMBL/GenBank/DDBJ whole genome shotgun (WGS) entry which is preliminary data.</text>
</comment>